<dbReference type="EMBL" id="CALNXK010000003">
    <property type="protein sequence ID" value="CAH3034826.1"/>
    <property type="molecule type" value="Genomic_DNA"/>
</dbReference>
<dbReference type="CDD" id="cd09097">
    <property type="entry name" value="Deadenylase_CCR4"/>
    <property type="match status" value="1"/>
</dbReference>
<protein>
    <recommendedName>
        <fullName evidence="6">poly(A)-specific ribonuclease</fullName>
        <ecNumber evidence="6">3.1.13.4</ecNumber>
    </recommendedName>
    <alternativeName>
        <fullName evidence="19">Carbon catabolite repressor protein 4</fullName>
    </alternativeName>
    <alternativeName>
        <fullName evidence="20">Cytoplasmic deadenylase</fullName>
    </alternativeName>
    <alternativeName>
        <fullName evidence="21">Glucose-repressible alcohol dehydrogenase transcriptional effector</fullName>
    </alternativeName>
</protein>
<dbReference type="SUPFAM" id="SSF52058">
    <property type="entry name" value="L domain-like"/>
    <property type="match status" value="1"/>
</dbReference>
<evidence type="ECO:0000256" key="19">
    <source>
        <dbReference type="ARBA" id="ARBA00030493"/>
    </source>
</evidence>
<evidence type="ECO:0000256" key="21">
    <source>
        <dbReference type="ARBA" id="ARBA00033317"/>
    </source>
</evidence>
<keyword evidence="7" id="KW-0963">Cytoplasm</keyword>
<evidence type="ECO:0000313" key="24">
    <source>
        <dbReference type="Proteomes" id="UP001159405"/>
    </source>
</evidence>
<keyword evidence="17" id="KW-0804">Transcription</keyword>
<dbReference type="Pfam" id="PF03372">
    <property type="entry name" value="Exo_endo_phos"/>
    <property type="match status" value="1"/>
</dbReference>
<reference evidence="23 24" key="1">
    <citation type="submission" date="2022-05" db="EMBL/GenBank/DDBJ databases">
        <authorList>
            <consortium name="Genoscope - CEA"/>
            <person name="William W."/>
        </authorList>
    </citation>
    <scope>NUCLEOTIDE SEQUENCE [LARGE SCALE GENOMIC DNA]</scope>
</reference>
<evidence type="ECO:0000256" key="17">
    <source>
        <dbReference type="ARBA" id="ARBA00023163"/>
    </source>
</evidence>
<evidence type="ECO:0000256" key="15">
    <source>
        <dbReference type="ARBA" id="ARBA00022884"/>
    </source>
</evidence>
<comment type="subcellular location">
    <subcellularLocation>
        <location evidence="4">Cytoplasm</location>
    </subcellularLocation>
    <subcellularLocation>
        <location evidence="3">Nucleus</location>
    </subcellularLocation>
</comment>
<evidence type="ECO:0000256" key="8">
    <source>
        <dbReference type="ARBA" id="ARBA00022614"/>
    </source>
</evidence>
<keyword evidence="8" id="KW-0433">Leucine-rich repeat</keyword>
<evidence type="ECO:0000256" key="7">
    <source>
        <dbReference type="ARBA" id="ARBA00022490"/>
    </source>
</evidence>
<dbReference type="Pfam" id="PF13855">
    <property type="entry name" value="LRR_8"/>
    <property type="match status" value="1"/>
</dbReference>
<evidence type="ECO:0000256" key="9">
    <source>
        <dbReference type="ARBA" id="ARBA00022722"/>
    </source>
</evidence>
<sequence>MPKEKHENNDVRRSYTLMSPEDVANGKKSKWTELEITATIRNLSPTLWQLDFLTALFLNDNNLTKIPPEISRLAQLKHLDLSSNKLRSLPSELGDLVTLRELLLCNNNLRILPNELGKLFQLQTLGLQGNPLPQDILSINGEQNGTAKLLSLMLDNLTVCPRPPERQWISLQPDRTRNPSLTFSVMCYNVLCDKYCTRQIYGYCPSWALNWEYRKTAILKEILHYGADILSLQEIETEQFFNFFLPELQQHGYDGIFSPKSRARTMTEEDRKYVDGCAIFYRTSKFSFVKEYLIEFNQLAMANASGADDMLNRVMTKDNIGIAALLELKEGYSNYGSHINMPRQQVLVSNVHIHWDPEFKDVKLIQTVMLMHELMNIMQEINPGFMVQGGKNGTAPSKSIPLVFCGDLNSLPNSGAVEFLDNGRVRSDHGDFLDMKYEGFLSRLSNGKNGEKSGDLTHCFKLQRAYSEGQMKYSNLTYSFTGVIDYIYFTSDLLVPVGVLGSVSQQYVKDNKIIGWPHPHFPSDHQSLLVEFEALSFSNGVPIYGYLPNSHHHPR</sequence>
<name>A0ABN8MSC0_9CNID</name>
<evidence type="ECO:0000256" key="14">
    <source>
        <dbReference type="ARBA" id="ARBA00022842"/>
    </source>
</evidence>
<evidence type="ECO:0000256" key="6">
    <source>
        <dbReference type="ARBA" id="ARBA00012161"/>
    </source>
</evidence>
<feature type="domain" description="Endonuclease/exonuclease/phosphatase" evidence="22">
    <location>
        <begin position="187"/>
        <end position="525"/>
    </location>
</feature>
<evidence type="ECO:0000256" key="4">
    <source>
        <dbReference type="ARBA" id="ARBA00004496"/>
    </source>
</evidence>
<evidence type="ECO:0000256" key="10">
    <source>
        <dbReference type="ARBA" id="ARBA00022723"/>
    </source>
</evidence>
<keyword evidence="16" id="KW-0805">Transcription regulation</keyword>
<keyword evidence="13" id="KW-0269">Exonuclease</keyword>
<dbReference type="EC" id="3.1.13.4" evidence="6"/>
<comment type="catalytic activity">
    <reaction evidence="1">
        <text>Exonucleolytic cleavage of poly(A) to 5'-AMP.</text>
        <dbReference type="EC" id="3.1.13.4"/>
    </reaction>
</comment>
<evidence type="ECO:0000313" key="23">
    <source>
        <dbReference type="EMBL" id="CAH3034826.1"/>
    </source>
</evidence>
<evidence type="ECO:0000256" key="20">
    <source>
        <dbReference type="ARBA" id="ARBA00031469"/>
    </source>
</evidence>
<evidence type="ECO:0000256" key="1">
    <source>
        <dbReference type="ARBA" id="ARBA00001663"/>
    </source>
</evidence>
<dbReference type="Proteomes" id="UP001159405">
    <property type="component" value="Unassembled WGS sequence"/>
</dbReference>
<evidence type="ECO:0000256" key="12">
    <source>
        <dbReference type="ARBA" id="ARBA00022801"/>
    </source>
</evidence>
<dbReference type="InterPro" id="IPR036691">
    <property type="entry name" value="Endo/exonu/phosph_ase_sf"/>
</dbReference>
<dbReference type="InterPro" id="IPR005135">
    <property type="entry name" value="Endo/exonuclease/phosphatase"/>
</dbReference>
<keyword evidence="24" id="KW-1185">Reference proteome</keyword>
<keyword evidence="18" id="KW-0539">Nucleus</keyword>
<comment type="caution">
    <text evidence="23">The sequence shown here is derived from an EMBL/GenBank/DDBJ whole genome shotgun (WGS) entry which is preliminary data.</text>
</comment>
<gene>
    <name evidence="23" type="ORF">PLOB_00025359</name>
</gene>
<dbReference type="InterPro" id="IPR032675">
    <property type="entry name" value="LRR_dom_sf"/>
</dbReference>
<keyword evidence="12" id="KW-0378">Hydrolase</keyword>
<keyword evidence="9" id="KW-0540">Nuclease</keyword>
<evidence type="ECO:0000256" key="11">
    <source>
        <dbReference type="ARBA" id="ARBA00022737"/>
    </source>
</evidence>
<evidence type="ECO:0000256" key="18">
    <source>
        <dbReference type="ARBA" id="ARBA00023242"/>
    </source>
</evidence>
<keyword evidence="10" id="KW-0479">Metal-binding</keyword>
<comment type="similarity">
    <text evidence="5">Belongs to the CCR4/nocturin family.</text>
</comment>
<dbReference type="InterPro" id="IPR001611">
    <property type="entry name" value="Leu-rich_rpt"/>
</dbReference>
<dbReference type="InterPro" id="IPR050410">
    <property type="entry name" value="CCR4/nocturin_mRNA_transcr"/>
</dbReference>
<evidence type="ECO:0000256" key="13">
    <source>
        <dbReference type="ARBA" id="ARBA00022839"/>
    </source>
</evidence>
<keyword evidence="14" id="KW-0460">Magnesium</keyword>
<evidence type="ECO:0000256" key="2">
    <source>
        <dbReference type="ARBA" id="ARBA00001946"/>
    </source>
</evidence>
<keyword evidence="11" id="KW-0677">Repeat</keyword>
<dbReference type="SUPFAM" id="SSF56219">
    <property type="entry name" value="DNase I-like"/>
    <property type="match status" value="1"/>
</dbReference>
<comment type="cofactor">
    <cofactor evidence="2">
        <name>Mg(2+)</name>
        <dbReference type="ChEBI" id="CHEBI:18420"/>
    </cofactor>
</comment>
<dbReference type="InterPro" id="IPR003591">
    <property type="entry name" value="Leu-rich_rpt_typical-subtyp"/>
</dbReference>
<dbReference type="PANTHER" id="PTHR12121">
    <property type="entry name" value="CARBON CATABOLITE REPRESSOR PROTEIN 4"/>
    <property type="match status" value="1"/>
</dbReference>
<accession>A0ABN8MSC0</accession>
<keyword evidence="15" id="KW-0694">RNA-binding</keyword>
<evidence type="ECO:0000256" key="16">
    <source>
        <dbReference type="ARBA" id="ARBA00023015"/>
    </source>
</evidence>
<dbReference type="Gene3D" id="3.80.10.10">
    <property type="entry name" value="Ribonuclease Inhibitor"/>
    <property type="match status" value="1"/>
</dbReference>
<evidence type="ECO:0000259" key="22">
    <source>
        <dbReference type="Pfam" id="PF03372"/>
    </source>
</evidence>
<dbReference type="PROSITE" id="PS51450">
    <property type="entry name" value="LRR"/>
    <property type="match status" value="2"/>
</dbReference>
<evidence type="ECO:0000256" key="5">
    <source>
        <dbReference type="ARBA" id="ARBA00010774"/>
    </source>
</evidence>
<evidence type="ECO:0000256" key="3">
    <source>
        <dbReference type="ARBA" id="ARBA00004123"/>
    </source>
</evidence>
<dbReference type="SMART" id="SM00369">
    <property type="entry name" value="LRR_TYP"/>
    <property type="match status" value="3"/>
</dbReference>
<proteinExistence type="inferred from homology"/>
<organism evidence="23 24">
    <name type="scientific">Porites lobata</name>
    <dbReference type="NCBI Taxonomy" id="104759"/>
    <lineage>
        <taxon>Eukaryota</taxon>
        <taxon>Metazoa</taxon>
        <taxon>Cnidaria</taxon>
        <taxon>Anthozoa</taxon>
        <taxon>Hexacorallia</taxon>
        <taxon>Scleractinia</taxon>
        <taxon>Fungiina</taxon>
        <taxon>Poritidae</taxon>
        <taxon>Porites</taxon>
    </lineage>
</organism>
<dbReference type="Gene3D" id="3.60.10.10">
    <property type="entry name" value="Endonuclease/exonuclease/phosphatase"/>
    <property type="match status" value="1"/>
</dbReference>
<dbReference type="PANTHER" id="PTHR12121:SF100">
    <property type="entry name" value="POLY(A)-SPECIFIC RIBONUCLEASE"/>
    <property type="match status" value="1"/>
</dbReference>